<evidence type="ECO:0000256" key="6">
    <source>
        <dbReference type="ARBA" id="ARBA00022792"/>
    </source>
</evidence>
<evidence type="ECO:0000256" key="4">
    <source>
        <dbReference type="ARBA" id="ARBA00022692"/>
    </source>
</evidence>
<dbReference type="GO" id="GO:0005743">
    <property type="term" value="C:mitochondrial inner membrane"/>
    <property type="evidence" value="ECO:0007669"/>
    <property type="project" value="UniProtKB-SubCell"/>
</dbReference>
<dbReference type="Pfam" id="PF00153">
    <property type="entry name" value="Mito_carr"/>
    <property type="match status" value="3"/>
</dbReference>
<dbReference type="InterPro" id="IPR002067">
    <property type="entry name" value="MCP"/>
</dbReference>
<gene>
    <name evidence="12" type="ORF">GcC1_045008</name>
</gene>
<reference evidence="12 13" key="1">
    <citation type="journal article" date="2018" name="BMC Genomics">
        <title>Comparative genome analyses reveal sequence features reflecting distinct modes of host-adaptation between dicot and monocot powdery mildew.</title>
        <authorList>
            <person name="Wu Y."/>
            <person name="Ma X."/>
            <person name="Pan Z."/>
            <person name="Kale S.D."/>
            <person name="Song Y."/>
            <person name="King H."/>
            <person name="Zhang Q."/>
            <person name="Presley C."/>
            <person name="Deng X."/>
            <person name="Wei C.I."/>
            <person name="Xiao S."/>
        </authorList>
    </citation>
    <scope>NUCLEOTIDE SEQUENCE [LARGE SCALE GENOMIC DNA]</scope>
    <source>
        <strain evidence="12">UCSC1</strain>
    </source>
</reference>
<evidence type="ECO:0000256" key="2">
    <source>
        <dbReference type="ARBA" id="ARBA00006375"/>
    </source>
</evidence>
<keyword evidence="6" id="KW-0999">Mitochondrion inner membrane</keyword>
<feature type="repeat" description="Solcar" evidence="10">
    <location>
        <begin position="217"/>
        <end position="303"/>
    </location>
</feature>
<name>A0A420IYQ0_9PEZI</name>
<evidence type="ECO:0000256" key="5">
    <source>
        <dbReference type="ARBA" id="ARBA00022737"/>
    </source>
</evidence>
<keyword evidence="5" id="KW-0677">Repeat</keyword>
<dbReference type="SUPFAM" id="SSF103506">
    <property type="entry name" value="Mitochondrial carrier"/>
    <property type="match status" value="1"/>
</dbReference>
<protein>
    <submittedName>
        <fullName evidence="12">Amino-acid transporter arg-13</fullName>
    </submittedName>
</protein>
<evidence type="ECO:0000256" key="8">
    <source>
        <dbReference type="ARBA" id="ARBA00023128"/>
    </source>
</evidence>
<keyword evidence="9 10" id="KW-0472">Membrane</keyword>
<evidence type="ECO:0000313" key="12">
    <source>
        <dbReference type="EMBL" id="RKF79603.1"/>
    </source>
</evidence>
<proteinExistence type="inferred from homology"/>
<dbReference type="FunFam" id="1.50.40.10:FF:000109">
    <property type="entry name" value="Ornithine carrier protein AmcA/Ort1"/>
    <property type="match status" value="1"/>
</dbReference>
<evidence type="ECO:0000256" key="1">
    <source>
        <dbReference type="ARBA" id="ARBA00004448"/>
    </source>
</evidence>
<dbReference type="PRINTS" id="PR00926">
    <property type="entry name" value="MITOCARRIER"/>
</dbReference>
<evidence type="ECO:0000256" key="7">
    <source>
        <dbReference type="ARBA" id="ARBA00022989"/>
    </source>
</evidence>
<keyword evidence="4 10" id="KW-0812">Transmembrane</keyword>
<keyword evidence="3 11" id="KW-0813">Transport</keyword>
<comment type="similarity">
    <text evidence="2 11">Belongs to the mitochondrial carrier (TC 2.A.29) family.</text>
</comment>
<feature type="repeat" description="Solcar" evidence="10">
    <location>
        <begin position="1"/>
        <end position="94"/>
    </location>
</feature>
<dbReference type="OrthoDB" id="2139348at2759"/>
<accession>A0A420IYQ0</accession>
<comment type="caution">
    <text evidence="12">The sequence shown here is derived from an EMBL/GenBank/DDBJ whole genome shotgun (WGS) entry which is preliminary data.</text>
</comment>
<evidence type="ECO:0000313" key="13">
    <source>
        <dbReference type="Proteomes" id="UP000285405"/>
    </source>
</evidence>
<organism evidence="12 13">
    <name type="scientific">Golovinomyces cichoracearum</name>
    <dbReference type="NCBI Taxonomy" id="62708"/>
    <lineage>
        <taxon>Eukaryota</taxon>
        <taxon>Fungi</taxon>
        <taxon>Dikarya</taxon>
        <taxon>Ascomycota</taxon>
        <taxon>Pezizomycotina</taxon>
        <taxon>Leotiomycetes</taxon>
        <taxon>Erysiphales</taxon>
        <taxon>Erysiphaceae</taxon>
        <taxon>Golovinomyces</taxon>
    </lineage>
</organism>
<evidence type="ECO:0000256" key="11">
    <source>
        <dbReference type="RuleBase" id="RU000488"/>
    </source>
</evidence>
<dbReference type="PROSITE" id="PS50920">
    <property type="entry name" value="SOLCAR"/>
    <property type="match status" value="3"/>
</dbReference>
<comment type="subcellular location">
    <subcellularLocation>
        <location evidence="1">Mitochondrion inner membrane</location>
        <topology evidence="1">Multi-pass membrane protein</topology>
    </subcellularLocation>
</comment>
<dbReference type="Proteomes" id="UP000285405">
    <property type="component" value="Unassembled WGS sequence"/>
</dbReference>
<dbReference type="PANTHER" id="PTHR45624:SF31">
    <property type="entry name" value="MITOCHONDRIAL ORNITHINE TRANSPORTER 1"/>
    <property type="match status" value="1"/>
</dbReference>
<dbReference type="AlphaFoldDB" id="A0A420IYQ0"/>
<evidence type="ECO:0000256" key="10">
    <source>
        <dbReference type="PROSITE-ProRule" id="PRU00282"/>
    </source>
</evidence>
<keyword evidence="7" id="KW-1133">Transmembrane helix</keyword>
<keyword evidence="8" id="KW-0496">Mitochondrion</keyword>
<dbReference type="EMBL" id="MCBR01004519">
    <property type="protein sequence ID" value="RKF79603.1"/>
    <property type="molecule type" value="Genomic_DNA"/>
</dbReference>
<sequence length="310" mass="34130">MDALEDVLFGSVAGAISKYFEYPFDTIKVRLQSQPDHLPPLYSGPLDCFKKSLRSVPGGALPGLLSLYCGISAPLAAAVLENSSLFFWERVAQHSLRKCGLFPDRERLPLAALWVTGAIAGAATSLVLTPFELVKCRVQAPSSKEATSTPVKVVQDIWRHKGIRGFWNGQLSTFIRESIGSAAWFGSKESVSSLFRSINKNSNSPTFNHEFSEASPLPLYQQALAGASAGMSYNLISFPADTIKSRLQTSTSNTKPKSYWQESRAVWQHHGVRGFYRGCGITVMRSAPSSALIFCIFDGMKEYMSFRHQT</sequence>
<dbReference type="Gene3D" id="1.50.40.10">
    <property type="entry name" value="Mitochondrial carrier domain"/>
    <property type="match status" value="1"/>
</dbReference>
<dbReference type="PANTHER" id="PTHR45624">
    <property type="entry name" value="MITOCHONDRIAL BASIC AMINO ACIDS TRANSPORTER-RELATED"/>
    <property type="match status" value="1"/>
</dbReference>
<dbReference type="GO" id="GO:1990575">
    <property type="term" value="P:mitochondrial L-ornithine transmembrane transport"/>
    <property type="evidence" value="ECO:0007669"/>
    <property type="project" value="TreeGrafter"/>
</dbReference>
<dbReference type="InterPro" id="IPR050567">
    <property type="entry name" value="Mitochondrial_Carrier"/>
</dbReference>
<dbReference type="InterPro" id="IPR023395">
    <property type="entry name" value="MCP_dom_sf"/>
</dbReference>
<evidence type="ECO:0000256" key="3">
    <source>
        <dbReference type="ARBA" id="ARBA00022448"/>
    </source>
</evidence>
<feature type="repeat" description="Solcar" evidence="10">
    <location>
        <begin position="108"/>
        <end position="194"/>
    </location>
</feature>
<dbReference type="GO" id="GO:0000064">
    <property type="term" value="F:L-ornithine transmembrane transporter activity"/>
    <property type="evidence" value="ECO:0007669"/>
    <property type="project" value="TreeGrafter"/>
</dbReference>
<evidence type="ECO:0000256" key="9">
    <source>
        <dbReference type="ARBA" id="ARBA00023136"/>
    </source>
</evidence>
<dbReference type="InterPro" id="IPR018108">
    <property type="entry name" value="MCP_transmembrane"/>
</dbReference>